<protein>
    <recommendedName>
        <fullName evidence="3 9">Cellulase</fullName>
        <ecNumber evidence="3 9">3.2.1.4</ecNumber>
    </recommendedName>
</protein>
<dbReference type="PROSITE" id="PS01140">
    <property type="entry name" value="GLYCOSYL_HYDROL_F45"/>
    <property type="match status" value="1"/>
</dbReference>
<evidence type="ECO:0000256" key="9">
    <source>
        <dbReference type="PROSITE-ProRule" id="PRU10069"/>
    </source>
</evidence>
<evidence type="ECO:0000259" key="10">
    <source>
        <dbReference type="PROSITE" id="PS01140"/>
    </source>
</evidence>
<dbReference type="GO" id="GO:0030245">
    <property type="term" value="P:cellulose catabolic process"/>
    <property type="evidence" value="ECO:0007669"/>
    <property type="project" value="UniProtKB-KW"/>
</dbReference>
<organism evidence="11 12">
    <name type="scientific">Frankliniella occidentalis</name>
    <name type="common">Western flower thrips</name>
    <name type="synonym">Euthrips occidentalis</name>
    <dbReference type="NCBI Taxonomy" id="133901"/>
    <lineage>
        <taxon>Eukaryota</taxon>
        <taxon>Metazoa</taxon>
        <taxon>Ecdysozoa</taxon>
        <taxon>Arthropoda</taxon>
        <taxon>Hexapoda</taxon>
        <taxon>Insecta</taxon>
        <taxon>Pterygota</taxon>
        <taxon>Neoptera</taxon>
        <taxon>Paraneoptera</taxon>
        <taxon>Thysanoptera</taxon>
        <taxon>Terebrantia</taxon>
        <taxon>Thripoidea</taxon>
        <taxon>Thripidae</taxon>
        <taxon>Frankliniella</taxon>
    </lineage>
</organism>
<evidence type="ECO:0000256" key="8">
    <source>
        <dbReference type="ARBA" id="ARBA00023326"/>
    </source>
</evidence>
<comment type="catalytic activity">
    <reaction evidence="1 9">
        <text>Endohydrolysis of (1-&gt;4)-beta-D-glucosidic linkages in cellulose, lichenin and cereal beta-D-glucans.</text>
        <dbReference type="EC" id="3.2.1.4"/>
    </reaction>
</comment>
<dbReference type="EC" id="3.2.1.4" evidence="3 9"/>
<keyword evidence="11" id="KW-1185">Reference proteome</keyword>
<dbReference type="Proteomes" id="UP000504606">
    <property type="component" value="Unplaced"/>
</dbReference>
<evidence type="ECO:0000256" key="7">
    <source>
        <dbReference type="ARBA" id="ARBA00023295"/>
    </source>
</evidence>
<dbReference type="InterPro" id="IPR036908">
    <property type="entry name" value="RlpA-like_sf"/>
</dbReference>
<comment type="similarity">
    <text evidence="2">Belongs to the glycosyl hydrolase 45 (cellulase K) family.</text>
</comment>
<dbReference type="InterPro" id="IPR052288">
    <property type="entry name" value="GH45_Enzymes"/>
</dbReference>
<keyword evidence="7" id="KW-0326">Glycosidase</keyword>
<feature type="active site" description="Nucleophile" evidence="9">
    <location>
        <position position="17"/>
    </location>
</feature>
<dbReference type="GO" id="GO:0008810">
    <property type="term" value="F:cellulase activity"/>
    <property type="evidence" value="ECO:0007669"/>
    <property type="project" value="UniProtKB-EC"/>
</dbReference>
<evidence type="ECO:0000256" key="5">
    <source>
        <dbReference type="ARBA" id="ARBA00023001"/>
    </source>
</evidence>
<evidence type="ECO:0000256" key="4">
    <source>
        <dbReference type="ARBA" id="ARBA00022801"/>
    </source>
</evidence>
<gene>
    <name evidence="12" type="primary">LOC113213214</name>
</gene>
<dbReference type="Pfam" id="PF02015">
    <property type="entry name" value="Glyco_hydro_45"/>
    <property type="match status" value="1"/>
</dbReference>
<accession>A0A9C6X5Y6</accession>
<dbReference type="SUPFAM" id="SSF50685">
    <property type="entry name" value="Barwin-like endoglucanases"/>
    <property type="match status" value="1"/>
</dbReference>
<dbReference type="InterPro" id="IPR000334">
    <property type="entry name" value="Glyco_hydro_45"/>
</dbReference>
<evidence type="ECO:0000313" key="11">
    <source>
        <dbReference type="Proteomes" id="UP000504606"/>
    </source>
</evidence>
<keyword evidence="8" id="KW-0624">Polysaccharide degradation</keyword>
<reference evidence="12" key="1">
    <citation type="submission" date="2025-08" db="UniProtKB">
        <authorList>
            <consortium name="RefSeq"/>
        </authorList>
    </citation>
    <scope>IDENTIFICATION</scope>
    <source>
        <tissue evidence="12">Whole organism</tissue>
    </source>
</reference>
<dbReference type="KEGG" id="foc:113213214"/>
<evidence type="ECO:0000313" key="12">
    <source>
        <dbReference type="RefSeq" id="XP_052129752.1"/>
    </source>
</evidence>
<evidence type="ECO:0000256" key="3">
    <source>
        <dbReference type="ARBA" id="ARBA00012601"/>
    </source>
</evidence>
<evidence type="ECO:0000256" key="1">
    <source>
        <dbReference type="ARBA" id="ARBA00000966"/>
    </source>
</evidence>
<proteinExistence type="inferred from homology"/>
<keyword evidence="5" id="KW-0136">Cellulose degradation</keyword>
<dbReference type="Gene3D" id="2.40.40.10">
    <property type="entry name" value="RlpA-like domain"/>
    <property type="match status" value="1"/>
</dbReference>
<sequence>MSLCQSTGTATTTRYWDCCKTTCAWSANAGSVTGPVETCAAGGATVVDANTQSGCAGGSAYVCNTQQPFVQDGQAYAFAAANVNGLATSSLCCACYTLTFNAAPVQGQKLTVQVINTGSDLNSNQFDLQIPGGGFGMFTEGCPKEWPAYTSSAWGAQYGGVANRTQCNNLPSACVPRLPDYRQEQAQNLFHQGSAATAPRKAIRVARERYFDAVRCQNLAGTNSPNFKQGSAATPSRKAIRVARNRYFEAVQGLYLAGTNSLNFKVRSQASGLPSGTSTEFVPARWPDYRQEQSQNLFQQDSEATAPRKAIRVARNHYFIAVQGLYLAETNSLNFRVRS</sequence>
<dbReference type="PANTHER" id="PTHR39730:SF1">
    <property type="entry name" value="ENDOGLUCANASE 1"/>
    <property type="match status" value="1"/>
</dbReference>
<name>A0A9C6X5Y6_FRAOC</name>
<dbReference type="OrthoDB" id="10035502at2759"/>
<evidence type="ECO:0000256" key="6">
    <source>
        <dbReference type="ARBA" id="ARBA00023277"/>
    </source>
</evidence>
<dbReference type="AlphaFoldDB" id="A0A9C6X5Y6"/>
<feature type="domain" description="Glycosyl hydrolases family 45 active site" evidence="10">
    <location>
        <begin position="12"/>
        <end position="23"/>
    </location>
</feature>
<evidence type="ECO:0000256" key="2">
    <source>
        <dbReference type="ARBA" id="ARBA00007793"/>
    </source>
</evidence>
<dbReference type="RefSeq" id="XP_052129752.1">
    <property type="nucleotide sequence ID" value="XM_052273792.1"/>
</dbReference>
<dbReference type="PANTHER" id="PTHR39730">
    <property type="entry name" value="ENDOGLUCANASE 1"/>
    <property type="match status" value="1"/>
</dbReference>
<dbReference type="GeneID" id="113213214"/>
<keyword evidence="6" id="KW-0119">Carbohydrate metabolism</keyword>
<keyword evidence="4" id="KW-0378">Hydrolase</keyword>